<sequence>MKKKYFHKYTWTPKNYLLTLFYFFTAMVGAGLSFWVAPAIANQANNLLLLVGGSLFFVGVIVIIFSGIKISLYVQSFIEYYFKSS</sequence>
<feature type="transmembrane region" description="Helical" evidence="1">
    <location>
        <begin position="20"/>
        <end position="41"/>
    </location>
</feature>
<gene>
    <name evidence="2" type="ORF">HCT46_02510</name>
</gene>
<evidence type="ECO:0000313" key="2">
    <source>
        <dbReference type="EMBL" id="NIZ46793.1"/>
    </source>
</evidence>
<organism evidence="2 3">
    <name type="scientific">Entomospira nematocerorum</name>
    <dbReference type="NCBI Taxonomy" id="2719987"/>
    <lineage>
        <taxon>Bacteria</taxon>
        <taxon>Pseudomonadati</taxon>
        <taxon>Spirochaetota</taxon>
        <taxon>Spirochaetia</taxon>
        <taxon>Spirochaetales</taxon>
        <taxon>Spirochaetaceae</taxon>
        <taxon>Entomospira</taxon>
    </lineage>
</organism>
<dbReference type="Proteomes" id="UP000752013">
    <property type="component" value="Unassembled WGS sequence"/>
</dbReference>
<evidence type="ECO:0000256" key="1">
    <source>
        <dbReference type="SAM" id="Phobius"/>
    </source>
</evidence>
<dbReference type="AlphaFoldDB" id="A0A968GCB1"/>
<keyword evidence="1" id="KW-0812">Transmembrane</keyword>
<evidence type="ECO:0000313" key="3">
    <source>
        <dbReference type="Proteomes" id="UP000752013"/>
    </source>
</evidence>
<reference evidence="2" key="1">
    <citation type="submission" date="2020-03" db="EMBL/GenBank/DDBJ databases">
        <title>Spirochaetal bacteria isolated from arthropods constitute a novel genus Entomospira genus novum within the order Spirochaetales.</title>
        <authorList>
            <person name="Grana-Miraglia L."/>
            <person name="Sikutova S."/>
            <person name="Fingerle V."/>
            <person name="Sing A."/>
            <person name="Castillo-Ramirez S."/>
            <person name="Margos G."/>
            <person name="Rudolf I."/>
        </authorList>
    </citation>
    <scope>NUCLEOTIDE SEQUENCE</scope>
    <source>
        <strain evidence="2">BR208</strain>
    </source>
</reference>
<dbReference type="RefSeq" id="WP_167703240.1">
    <property type="nucleotide sequence ID" value="NZ_CP118168.1"/>
</dbReference>
<keyword evidence="1" id="KW-1133">Transmembrane helix</keyword>
<protein>
    <submittedName>
        <fullName evidence="2">Uncharacterized protein</fullName>
    </submittedName>
</protein>
<name>A0A968GCB1_9SPIO</name>
<accession>A0A968GCB1</accession>
<feature type="transmembrane region" description="Helical" evidence="1">
    <location>
        <begin position="47"/>
        <end position="68"/>
    </location>
</feature>
<keyword evidence="3" id="KW-1185">Reference proteome</keyword>
<comment type="caution">
    <text evidence="2">The sequence shown here is derived from an EMBL/GenBank/DDBJ whole genome shotgun (WGS) entry which is preliminary data.</text>
</comment>
<keyword evidence="1" id="KW-0472">Membrane</keyword>
<proteinExistence type="predicted"/>
<dbReference type="EMBL" id="JAATLK010000001">
    <property type="protein sequence ID" value="NIZ46793.1"/>
    <property type="molecule type" value="Genomic_DNA"/>
</dbReference>